<dbReference type="EMBL" id="CP000667">
    <property type="protein sequence ID" value="ABP55135.1"/>
    <property type="molecule type" value="Genomic_DNA"/>
</dbReference>
<evidence type="ECO:0000313" key="3">
    <source>
        <dbReference type="Proteomes" id="UP000000235"/>
    </source>
</evidence>
<sequence>MDVPRRQRVRHNPNGACATVETAAAHPRARHTAASPAGPFDRPALRLSPYPLIHSDQVRHRTVQRNDNPDDCRTSKAWQPGILVTLLLKLLRQQDDRQEQRASGHQDPP</sequence>
<accession>A4X8D5</accession>
<feature type="compositionally biased region" description="Low complexity" evidence="1">
    <location>
        <begin position="22"/>
        <end position="37"/>
    </location>
</feature>
<proteinExistence type="predicted"/>
<dbReference type="KEGG" id="stp:Strop_2691"/>
<feature type="region of interest" description="Disordered" evidence="1">
    <location>
        <begin position="1"/>
        <end position="46"/>
    </location>
</feature>
<feature type="compositionally biased region" description="Basic residues" evidence="1">
    <location>
        <begin position="1"/>
        <end position="11"/>
    </location>
</feature>
<reference evidence="3" key="1">
    <citation type="journal article" date="2007" name="Proc. Natl. Acad. Sci. U.S.A.">
        <title>Genome sequencing reveals complex secondary metabolome in the marine actinomycete Salinispora tropica.</title>
        <authorList>
            <person name="Udwary D.W."/>
            <person name="Zeigler L."/>
            <person name="Asolkar R.N."/>
            <person name="Singan V."/>
            <person name="Lapidus A."/>
            <person name="Fenical W."/>
            <person name="Jensen P.R."/>
            <person name="Moore B.S."/>
        </authorList>
    </citation>
    <scope>NUCLEOTIDE SEQUENCE [LARGE SCALE GENOMIC DNA]</scope>
    <source>
        <strain evidence="3">ATCC BAA-916 / DSM 44818 / CNB-440</strain>
    </source>
</reference>
<keyword evidence="3" id="KW-1185">Reference proteome</keyword>
<dbReference type="HOGENOM" id="CLU_2182094_0_0_11"/>
<dbReference type="Proteomes" id="UP000000235">
    <property type="component" value="Chromosome"/>
</dbReference>
<gene>
    <name evidence="2" type="ordered locus">Strop_2691</name>
</gene>
<dbReference type="AlphaFoldDB" id="A4X8D5"/>
<evidence type="ECO:0000313" key="2">
    <source>
        <dbReference type="EMBL" id="ABP55135.1"/>
    </source>
</evidence>
<evidence type="ECO:0000256" key="1">
    <source>
        <dbReference type="SAM" id="MobiDB-lite"/>
    </source>
</evidence>
<protein>
    <submittedName>
        <fullName evidence="2">Uncharacterized protein</fullName>
    </submittedName>
</protein>
<organism evidence="2 3">
    <name type="scientific">Salinispora tropica (strain ATCC BAA-916 / DSM 44818 / JCM 13857 / NBRC 105044 / CNB-440)</name>
    <dbReference type="NCBI Taxonomy" id="369723"/>
    <lineage>
        <taxon>Bacteria</taxon>
        <taxon>Bacillati</taxon>
        <taxon>Actinomycetota</taxon>
        <taxon>Actinomycetes</taxon>
        <taxon>Micromonosporales</taxon>
        <taxon>Micromonosporaceae</taxon>
        <taxon>Salinispora</taxon>
    </lineage>
</organism>
<name>A4X8D5_SALTO</name>